<feature type="compositionally biased region" description="Basic and acidic residues" evidence="1">
    <location>
        <begin position="1"/>
        <end position="13"/>
    </location>
</feature>
<feature type="transmembrane region" description="Helical" evidence="2">
    <location>
        <begin position="34"/>
        <end position="60"/>
    </location>
</feature>
<dbReference type="EMBL" id="JQGC01000016">
    <property type="protein sequence ID" value="KFL30053.1"/>
    <property type="molecule type" value="Genomic_DNA"/>
</dbReference>
<evidence type="ECO:0000313" key="4">
    <source>
        <dbReference type="Proteomes" id="UP000028981"/>
    </source>
</evidence>
<protein>
    <submittedName>
        <fullName evidence="3">Uncharacterized protein</fullName>
    </submittedName>
</protein>
<dbReference type="AlphaFoldDB" id="A0A087LZK0"/>
<organism evidence="3 4">
    <name type="scientific">Devosia riboflavina</name>
    <dbReference type="NCBI Taxonomy" id="46914"/>
    <lineage>
        <taxon>Bacteria</taxon>
        <taxon>Pseudomonadati</taxon>
        <taxon>Pseudomonadota</taxon>
        <taxon>Alphaproteobacteria</taxon>
        <taxon>Hyphomicrobiales</taxon>
        <taxon>Devosiaceae</taxon>
        <taxon>Devosia</taxon>
    </lineage>
</organism>
<dbReference type="Proteomes" id="UP000028981">
    <property type="component" value="Unassembled WGS sequence"/>
</dbReference>
<reference evidence="3 4" key="1">
    <citation type="submission" date="2014-08" db="EMBL/GenBank/DDBJ databases">
        <authorList>
            <person name="Hassan Y.I."/>
            <person name="Lepp D."/>
            <person name="Zhou T."/>
        </authorList>
    </citation>
    <scope>NUCLEOTIDE SEQUENCE [LARGE SCALE GENOMIC DNA]</scope>
    <source>
        <strain evidence="3 4">IFO13584</strain>
    </source>
</reference>
<keyword evidence="2" id="KW-1133">Transmembrane helix</keyword>
<evidence type="ECO:0000256" key="1">
    <source>
        <dbReference type="SAM" id="MobiDB-lite"/>
    </source>
</evidence>
<name>A0A087LZK0_9HYPH</name>
<accession>A0A087LZK0</accession>
<feature type="region of interest" description="Disordered" evidence="1">
    <location>
        <begin position="1"/>
        <end position="25"/>
    </location>
</feature>
<keyword evidence="2" id="KW-0812">Transmembrane</keyword>
<keyword evidence="2" id="KW-0472">Membrane</keyword>
<keyword evidence="4" id="KW-1185">Reference proteome</keyword>
<sequence>MKVDGERPEDGLARKVPLAGPSDAGQRAPFPWPWGLVAVGIMALAWVGVYLMWNGVVFLFSL</sequence>
<evidence type="ECO:0000313" key="3">
    <source>
        <dbReference type="EMBL" id="KFL30053.1"/>
    </source>
</evidence>
<gene>
    <name evidence="3" type="ORF">JP75_17225</name>
</gene>
<proteinExistence type="predicted"/>
<evidence type="ECO:0000256" key="2">
    <source>
        <dbReference type="SAM" id="Phobius"/>
    </source>
</evidence>
<comment type="caution">
    <text evidence="3">The sequence shown here is derived from an EMBL/GenBank/DDBJ whole genome shotgun (WGS) entry which is preliminary data.</text>
</comment>